<evidence type="ECO:0000256" key="2">
    <source>
        <dbReference type="ARBA" id="ARBA00023125"/>
    </source>
</evidence>
<reference evidence="7 8" key="1">
    <citation type="journal article" date="2016" name="Int. J. Syst. Evol. Microbiol.">
        <title>Agromyces aureus sp. nov., isolated from the rhizosphere of Salix caprea L. grown in a heavy-metal-contaminated soil.</title>
        <authorList>
            <person name="Corretto E."/>
            <person name="Antonielli L."/>
            <person name="Sessitsch A."/>
            <person name="Compant S."/>
            <person name="Gorfer M."/>
            <person name="Kuffner M."/>
            <person name="Brader G."/>
        </authorList>
    </citation>
    <scope>NUCLEOTIDE SEQUENCE [LARGE SCALE GENOMIC DNA]</scope>
    <source>
        <strain evidence="7 8">AR33</strain>
    </source>
</reference>
<dbReference type="GO" id="GO:0003677">
    <property type="term" value="F:DNA binding"/>
    <property type="evidence" value="ECO:0007669"/>
    <property type="project" value="UniProtKB-UniRule"/>
</dbReference>
<name>A0A191WBT1_9MICO</name>
<evidence type="ECO:0000313" key="7">
    <source>
        <dbReference type="EMBL" id="ANJ25716.1"/>
    </source>
</evidence>
<dbReference type="STRING" id="453304.ATC03_02000"/>
<dbReference type="EMBL" id="CP013979">
    <property type="protein sequence ID" value="ANJ25716.1"/>
    <property type="molecule type" value="Genomic_DNA"/>
</dbReference>
<dbReference type="GO" id="GO:0006310">
    <property type="term" value="P:DNA recombination"/>
    <property type="evidence" value="ECO:0007669"/>
    <property type="project" value="UniProtKB-KW"/>
</dbReference>
<dbReference type="GO" id="GO:0015074">
    <property type="term" value="P:DNA integration"/>
    <property type="evidence" value="ECO:0007669"/>
    <property type="project" value="InterPro"/>
</dbReference>
<dbReference type="Pfam" id="PF14657">
    <property type="entry name" value="Arm-DNA-bind_4"/>
    <property type="match status" value="1"/>
</dbReference>
<dbReference type="SUPFAM" id="SSF56349">
    <property type="entry name" value="DNA breaking-rejoining enzymes"/>
    <property type="match status" value="1"/>
</dbReference>
<evidence type="ECO:0000256" key="1">
    <source>
        <dbReference type="ARBA" id="ARBA00008857"/>
    </source>
</evidence>
<dbReference type="InterPro" id="IPR028259">
    <property type="entry name" value="AP2-like_int_N"/>
</dbReference>
<evidence type="ECO:0000256" key="4">
    <source>
        <dbReference type="PROSITE-ProRule" id="PRU01248"/>
    </source>
</evidence>
<dbReference type="PANTHER" id="PTHR30349">
    <property type="entry name" value="PHAGE INTEGRASE-RELATED"/>
    <property type="match status" value="1"/>
</dbReference>
<accession>A0A191WBT1</accession>
<feature type="domain" description="Core-binding (CB)" evidence="6">
    <location>
        <begin position="62"/>
        <end position="149"/>
    </location>
</feature>
<dbReference type="KEGG" id="agy:ATC03_02000"/>
<dbReference type="CDD" id="cd01189">
    <property type="entry name" value="INT_ICEBs1_C_like"/>
    <property type="match status" value="1"/>
</dbReference>
<evidence type="ECO:0000256" key="3">
    <source>
        <dbReference type="ARBA" id="ARBA00023172"/>
    </source>
</evidence>
<keyword evidence="8" id="KW-1185">Reference proteome</keyword>
<evidence type="ECO:0000259" key="5">
    <source>
        <dbReference type="PROSITE" id="PS51898"/>
    </source>
</evidence>
<protein>
    <submittedName>
        <fullName evidence="7">Integrase</fullName>
    </submittedName>
</protein>
<feature type="domain" description="Tyr recombinase" evidence="5">
    <location>
        <begin position="170"/>
        <end position="355"/>
    </location>
</feature>
<organism evidence="7 8">
    <name type="scientific">Agromyces aureus</name>
    <dbReference type="NCBI Taxonomy" id="453304"/>
    <lineage>
        <taxon>Bacteria</taxon>
        <taxon>Bacillati</taxon>
        <taxon>Actinomycetota</taxon>
        <taxon>Actinomycetes</taxon>
        <taxon>Micrococcales</taxon>
        <taxon>Microbacteriaceae</taxon>
        <taxon>Agromyces</taxon>
    </lineage>
</organism>
<evidence type="ECO:0000259" key="6">
    <source>
        <dbReference type="PROSITE" id="PS51900"/>
    </source>
</evidence>
<dbReference type="InterPro" id="IPR050090">
    <property type="entry name" value="Tyrosine_recombinase_XerCD"/>
</dbReference>
<gene>
    <name evidence="7" type="ORF">ATC03_02000</name>
</gene>
<proteinExistence type="inferred from homology"/>
<evidence type="ECO:0000313" key="8">
    <source>
        <dbReference type="Proteomes" id="UP000078437"/>
    </source>
</evidence>
<dbReference type="OrthoDB" id="1822491at2"/>
<dbReference type="Proteomes" id="UP000078437">
    <property type="component" value="Chromosome"/>
</dbReference>
<dbReference type="Gene3D" id="1.10.443.10">
    <property type="entry name" value="Intergrase catalytic core"/>
    <property type="match status" value="1"/>
</dbReference>
<dbReference type="InterPro" id="IPR002104">
    <property type="entry name" value="Integrase_catalytic"/>
</dbReference>
<reference evidence="8" key="2">
    <citation type="submission" date="2016-01" db="EMBL/GenBank/DDBJ databases">
        <title>Complete genome sequence of Agromyces aureus AR33T and comparison with related organisms.</title>
        <authorList>
            <person name="Corretto E."/>
            <person name="Antonielli L."/>
            <person name="Sessitsch A."/>
            <person name="Brader G."/>
        </authorList>
    </citation>
    <scope>NUCLEOTIDE SEQUENCE [LARGE SCALE GENOMIC DNA]</scope>
    <source>
        <strain evidence="8">AR33</strain>
    </source>
</reference>
<keyword evidence="3" id="KW-0233">DNA recombination</keyword>
<dbReference type="AlphaFoldDB" id="A0A191WBT1"/>
<dbReference type="PANTHER" id="PTHR30349:SF64">
    <property type="entry name" value="PROPHAGE INTEGRASE INTD-RELATED"/>
    <property type="match status" value="1"/>
</dbReference>
<comment type="similarity">
    <text evidence="1">Belongs to the 'phage' integrase family.</text>
</comment>
<sequence length="370" mass="39887">MATVEPYATASGRRYRVRYRKPDHTQTTKRGFKTKKEADLFLASVELGKAAGTYIDPSHARMTVGAAGAAWLASQTHLKPSSVAVVESAWRLHVEPAWGRVPVGDVRHSDVQSWIARLSSGDGGNAKPKSPALVHRCFGVLAGILDAAVKDRRIPSNPGRGVGLPRKVSREHVYLSHQQVDQLARAAGEHATLLRVLAYTGLRWGEVSGLRVGDVDLDRRRITVSVNAVLVGGKVVVGTPKTHKRRAVPFPAFLGAPLAQLCADRPPSSLLFPDKSGGHLTTPTVRENSWFDKSLRHAELEPMTVHDLRHTAASLAVSAGANVKAVQRMLGHASAAMTLDTYSDLFDDDLDTVAARLDEAALRAGVVIDV</sequence>
<dbReference type="InterPro" id="IPR010998">
    <property type="entry name" value="Integrase_recombinase_N"/>
</dbReference>
<dbReference type="PROSITE" id="PS51900">
    <property type="entry name" value="CB"/>
    <property type="match status" value="1"/>
</dbReference>
<dbReference type="PROSITE" id="PS51898">
    <property type="entry name" value="TYR_RECOMBINASE"/>
    <property type="match status" value="1"/>
</dbReference>
<dbReference type="Pfam" id="PF00589">
    <property type="entry name" value="Phage_integrase"/>
    <property type="match status" value="1"/>
</dbReference>
<dbReference type="RefSeq" id="WP_067872503.1">
    <property type="nucleotide sequence ID" value="NZ_CP013979.1"/>
</dbReference>
<dbReference type="InterPro" id="IPR011010">
    <property type="entry name" value="DNA_brk_join_enz"/>
</dbReference>
<dbReference type="Gene3D" id="1.10.150.130">
    <property type="match status" value="1"/>
</dbReference>
<dbReference type="InterPro" id="IPR044068">
    <property type="entry name" value="CB"/>
</dbReference>
<keyword evidence="2 4" id="KW-0238">DNA-binding</keyword>
<dbReference type="InterPro" id="IPR013762">
    <property type="entry name" value="Integrase-like_cat_sf"/>
</dbReference>